<dbReference type="AlphaFoldDB" id="A0A9J7ZTG9"/>
<dbReference type="Ensembl" id="ENSCCRT00000120999.1">
    <property type="protein sequence ID" value="ENSCCRP00000133926.1"/>
    <property type="gene ID" value="ENSCCRG00000056494.1"/>
</dbReference>
<organism evidence="2 3">
    <name type="scientific">Cyprinus carpio carpio</name>
    <dbReference type="NCBI Taxonomy" id="630221"/>
    <lineage>
        <taxon>Eukaryota</taxon>
        <taxon>Metazoa</taxon>
        <taxon>Chordata</taxon>
        <taxon>Craniata</taxon>
        <taxon>Vertebrata</taxon>
        <taxon>Euteleostomi</taxon>
        <taxon>Actinopterygii</taxon>
        <taxon>Neopterygii</taxon>
        <taxon>Teleostei</taxon>
        <taxon>Ostariophysi</taxon>
        <taxon>Cypriniformes</taxon>
        <taxon>Cyprinidae</taxon>
        <taxon>Cyprininae</taxon>
        <taxon>Cyprinus</taxon>
    </lineage>
</organism>
<feature type="region of interest" description="Disordered" evidence="1">
    <location>
        <begin position="47"/>
        <end position="73"/>
    </location>
</feature>
<name>A0A9J7ZTG9_CYPCA</name>
<accession>A0A9J7ZTG9</accession>
<dbReference type="OMA" id="LSCCHIH"/>
<sequence length="92" mass="10076">VQSHQQRRGGHHDQLNEAVEANLLAARLLCVADEVFELVLPHLLGGGDVHQDAEHEEDGEPDPSDDSRESPVHVSSECVRCCEPHNLLVLAV</sequence>
<proteinExistence type="predicted"/>
<feature type="compositionally biased region" description="Acidic residues" evidence="1">
    <location>
        <begin position="54"/>
        <end position="64"/>
    </location>
</feature>
<evidence type="ECO:0000256" key="1">
    <source>
        <dbReference type="SAM" id="MobiDB-lite"/>
    </source>
</evidence>
<dbReference type="Proteomes" id="UP001108240">
    <property type="component" value="Unplaced"/>
</dbReference>
<keyword evidence="3" id="KW-1185">Reference proteome</keyword>
<dbReference type="GeneTree" id="ENSGT00980000199126"/>
<evidence type="ECO:0000313" key="3">
    <source>
        <dbReference type="Proteomes" id="UP001108240"/>
    </source>
</evidence>
<evidence type="ECO:0000313" key="2">
    <source>
        <dbReference type="Ensembl" id="ENSCCRP00000133926.1"/>
    </source>
</evidence>
<protein>
    <submittedName>
        <fullName evidence="2">Uncharacterized protein</fullName>
    </submittedName>
</protein>
<reference evidence="2" key="2">
    <citation type="submission" date="2025-09" db="UniProtKB">
        <authorList>
            <consortium name="Ensembl"/>
        </authorList>
    </citation>
    <scope>IDENTIFICATION</scope>
</reference>
<reference evidence="2" key="1">
    <citation type="submission" date="2025-08" db="UniProtKB">
        <authorList>
            <consortium name="Ensembl"/>
        </authorList>
    </citation>
    <scope>IDENTIFICATION</scope>
</reference>